<feature type="transmembrane region" description="Helical" evidence="6">
    <location>
        <begin position="336"/>
        <end position="356"/>
    </location>
</feature>
<feature type="transmembrane region" description="Helical" evidence="6">
    <location>
        <begin position="178"/>
        <end position="197"/>
    </location>
</feature>
<accession>A0A9D4UQA7</accession>
<feature type="transmembrane region" description="Helical" evidence="6">
    <location>
        <begin position="70"/>
        <end position="93"/>
    </location>
</feature>
<dbReference type="PANTHER" id="PTHR11654">
    <property type="entry name" value="OLIGOPEPTIDE TRANSPORTER-RELATED"/>
    <property type="match status" value="1"/>
</dbReference>
<feature type="transmembrane region" description="Helical" evidence="6">
    <location>
        <begin position="377"/>
        <end position="400"/>
    </location>
</feature>
<feature type="transmembrane region" description="Helical" evidence="6">
    <location>
        <begin position="113"/>
        <end position="137"/>
    </location>
</feature>
<feature type="transmembrane region" description="Helical" evidence="6">
    <location>
        <begin position="412"/>
        <end position="442"/>
    </location>
</feature>
<dbReference type="OrthoDB" id="8904098at2759"/>
<keyword evidence="4 6" id="KW-1133">Transmembrane helix</keyword>
<feature type="transmembrane region" description="Helical" evidence="6">
    <location>
        <begin position="149"/>
        <end position="172"/>
    </location>
</feature>
<feature type="transmembrane region" description="Helical" evidence="6">
    <location>
        <begin position="499"/>
        <end position="518"/>
    </location>
</feature>
<evidence type="ECO:0000256" key="2">
    <source>
        <dbReference type="ARBA" id="ARBA00005982"/>
    </source>
</evidence>
<comment type="similarity">
    <text evidence="2">Belongs to the major facilitator superfamily. Proton-dependent oligopeptide transporter (POT/PTR) (TC 2.A.17) family.</text>
</comment>
<organism evidence="7 8">
    <name type="scientific">Adiantum capillus-veneris</name>
    <name type="common">Maidenhair fern</name>
    <dbReference type="NCBI Taxonomy" id="13818"/>
    <lineage>
        <taxon>Eukaryota</taxon>
        <taxon>Viridiplantae</taxon>
        <taxon>Streptophyta</taxon>
        <taxon>Embryophyta</taxon>
        <taxon>Tracheophyta</taxon>
        <taxon>Polypodiopsida</taxon>
        <taxon>Polypodiidae</taxon>
        <taxon>Polypodiales</taxon>
        <taxon>Pteridineae</taxon>
        <taxon>Pteridaceae</taxon>
        <taxon>Vittarioideae</taxon>
        <taxon>Adiantum</taxon>
    </lineage>
</organism>
<proteinExistence type="inferred from homology"/>
<keyword evidence="8" id="KW-1185">Reference proteome</keyword>
<dbReference type="Gene3D" id="1.20.1250.20">
    <property type="entry name" value="MFS general substrate transporter like domains"/>
    <property type="match status" value="1"/>
</dbReference>
<evidence type="ECO:0000256" key="1">
    <source>
        <dbReference type="ARBA" id="ARBA00004141"/>
    </source>
</evidence>
<dbReference type="InterPro" id="IPR000109">
    <property type="entry name" value="POT_fam"/>
</dbReference>
<reference evidence="7" key="1">
    <citation type="submission" date="2021-01" db="EMBL/GenBank/DDBJ databases">
        <title>Adiantum capillus-veneris genome.</title>
        <authorList>
            <person name="Fang Y."/>
            <person name="Liao Q."/>
        </authorList>
    </citation>
    <scope>NUCLEOTIDE SEQUENCE</scope>
    <source>
        <strain evidence="7">H3</strain>
        <tissue evidence="7">Leaf</tissue>
    </source>
</reference>
<keyword evidence="5 6" id="KW-0472">Membrane</keyword>
<feature type="transmembrane region" description="Helical" evidence="6">
    <location>
        <begin position="295"/>
        <end position="316"/>
    </location>
</feature>
<dbReference type="Proteomes" id="UP000886520">
    <property type="component" value="Chromosome 13"/>
</dbReference>
<evidence type="ECO:0000256" key="6">
    <source>
        <dbReference type="SAM" id="Phobius"/>
    </source>
</evidence>
<feature type="transmembrane region" description="Helical" evidence="6">
    <location>
        <begin position="40"/>
        <end position="63"/>
    </location>
</feature>
<evidence type="ECO:0000313" key="7">
    <source>
        <dbReference type="EMBL" id="KAI5071849.1"/>
    </source>
</evidence>
<sequence>MEHAKEASALQQPFLPPSTMDWRGRPAHGHLGGWKCAYCILGTGMLCYFALYGVLFNLVIFLTQNGESNAAAAATVATVCGTQFLCSFLGAFLSDAFLGFINIPSSVDKGSSSLFLTTSLYMMAIMTGSLSPNLLTLGVDQLDSKDNEMYFQSVAVAVSVSQLLAATVVTYIDNAGMWVWGLGLCVVSSLSSLMLFAGSLRWIRHRQASGNAFLRNTQVLVAALRKHRLAVPKDSALLHEYKGDVSAIPGCRKLPHTCTLSFLDKAAVLEVADTCSCWRLCTVTQVEELKSLLRVIPAGISLAFVSLSVTQISTLFEEQAVLMDRHFGASFVAPAASLNVLSIVSSILTGLVTAAGGRARLSRWCFGRVKHTPTQRASPLFVIGISLIGSIIVMVISALVESHRLNAAHQGILISVLWIVPQTVLLGVALNLSMASSVAFFYSEIFDSMRSVGGCIGLVFCGLGSYLNSILVSVVTTITTHGGRPGWIASDLDKGHADYFYGFLASFLALGPGFHIAYARAYTYMERICEYGNERA</sequence>
<protein>
    <submittedName>
        <fullName evidence="7">Uncharacterized protein</fullName>
    </submittedName>
</protein>
<keyword evidence="3 6" id="KW-0812">Transmembrane</keyword>
<evidence type="ECO:0000256" key="4">
    <source>
        <dbReference type="ARBA" id="ARBA00022989"/>
    </source>
</evidence>
<dbReference type="Pfam" id="PF00854">
    <property type="entry name" value="PTR2"/>
    <property type="match status" value="1"/>
</dbReference>
<comment type="caution">
    <text evidence="7">The sequence shown here is derived from an EMBL/GenBank/DDBJ whole genome shotgun (WGS) entry which is preliminary data.</text>
</comment>
<dbReference type="AlphaFoldDB" id="A0A9D4UQA7"/>
<dbReference type="SUPFAM" id="SSF103473">
    <property type="entry name" value="MFS general substrate transporter"/>
    <property type="match status" value="1"/>
</dbReference>
<feature type="transmembrane region" description="Helical" evidence="6">
    <location>
        <begin position="454"/>
        <end position="479"/>
    </location>
</feature>
<dbReference type="InterPro" id="IPR036259">
    <property type="entry name" value="MFS_trans_sf"/>
</dbReference>
<dbReference type="EMBL" id="JABFUD020000013">
    <property type="protein sequence ID" value="KAI5071849.1"/>
    <property type="molecule type" value="Genomic_DNA"/>
</dbReference>
<evidence type="ECO:0000256" key="5">
    <source>
        <dbReference type="ARBA" id="ARBA00023136"/>
    </source>
</evidence>
<name>A0A9D4UQA7_ADICA</name>
<evidence type="ECO:0000313" key="8">
    <source>
        <dbReference type="Proteomes" id="UP000886520"/>
    </source>
</evidence>
<dbReference type="GO" id="GO:0022857">
    <property type="term" value="F:transmembrane transporter activity"/>
    <property type="evidence" value="ECO:0007669"/>
    <property type="project" value="InterPro"/>
</dbReference>
<comment type="subcellular location">
    <subcellularLocation>
        <location evidence="1">Membrane</location>
        <topology evidence="1">Multi-pass membrane protein</topology>
    </subcellularLocation>
</comment>
<dbReference type="GO" id="GO:0016020">
    <property type="term" value="C:membrane"/>
    <property type="evidence" value="ECO:0007669"/>
    <property type="project" value="UniProtKB-SubCell"/>
</dbReference>
<evidence type="ECO:0000256" key="3">
    <source>
        <dbReference type="ARBA" id="ARBA00022692"/>
    </source>
</evidence>
<gene>
    <name evidence="7" type="ORF">GOP47_0014100</name>
</gene>